<dbReference type="Proteomes" id="UP000431269">
    <property type="component" value="Chromosome"/>
</dbReference>
<evidence type="ECO:0000313" key="5">
    <source>
        <dbReference type="EMBL" id="QGZ94620.1"/>
    </source>
</evidence>
<dbReference type="InterPro" id="IPR036265">
    <property type="entry name" value="HIT-like_sf"/>
</dbReference>
<dbReference type="PANTHER" id="PTHR46648:SF1">
    <property type="entry name" value="ADENOSINE 5'-MONOPHOSPHORAMIDASE HNT1"/>
    <property type="match status" value="1"/>
</dbReference>
<reference evidence="6" key="1">
    <citation type="submission" date="2019-12" db="EMBL/GenBank/DDBJ databases">
        <title>Complete genome of Terracaulis silvestris 0127_4.</title>
        <authorList>
            <person name="Vieira S."/>
            <person name="Riedel T."/>
            <person name="Sproer C."/>
            <person name="Pascual J."/>
            <person name="Boedeker C."/>
            <person name="Overmann J."/>
        </authorList>
    </citation>
    <scope>NUCLEOTIDE SEQUENCE [LARGE SCALE GENOMIC DNA]</scope>
    <source>
        <strain evidence="6">0127_4</strain>
    </source>
</reference>
<dbReference type="Gene3D" id="3.30.428.10">
    <property type="entry name" value="HIT-like"/>
    <property type="match status" value="1"/>
</dbReference>
<evidence type="ECO:0000256" key="1">
    <source>
        <dbReference type="PIRSR" id="PIRSR601310-1"/>
    </source>
</evidence>
<accession>A0A6I6MI09</accession>
<gene>
    <name evidence="5" type="ORF">DSM104635_01440</name>
</gene>
<dbReference type="InterPro" id="IPR039384">
    <property type="entry name" value="HINT"/>
</dbReference>
<protein>
    <submittedName>
        <fullName evidence="5">HIT-like protein</fullName>
        <ecNumber evidence="5">3.-.-.-</ecNumber>
    </submittedName>
</protein>
<proteinExistence type="predicted"/>
<dbReference type="InterPro" id="IPR001310">
    <property type="entry name" value="Histidine_triad_HIT"/>
</dbReference>
<dbReference type="CDD" id="cd01277">
    <property type="entry name" value="HINT_subgroup"/>
    <property type="match status" value="1"/>
</dbReference>
<keyword evidence="6" id="KW-1185">Reference proteome</keyword>
<dbReference type="SUPFAM" id="SSF54197">
    <property type="entry name" value="HIT-like"/>
    <property type="match status" value="1"/>
</dbReference>
<dbReference type="AlphaFoldDB" id="A0A6I6MI09"/>
<dbReference type="EMBL" id="CP047045">
    <property type="protein sequence ID" value="QGZ94620.1"/>
    <property type="molecule type" value="Genomic_DNA"/>
</dbReference>
<feature type="active site" description="Tele-AMP-histidine intermediate" evidence="1">
    <location>
        <position position="107"/>
    </location>
</feature>
<feature type="short sequence motif" description="Histidine triad motif" evidence="2 3">
    <location>
        <begin position="105"/>
        <end position="109"/>
    </location>
</feature>
<evidence type="ECO:0000256" key="3">
    <source>
        <dbReference type="PROSITE-ProRule" id="PRU00464"/>
    </source>
</evidence>
<dbReference type="KEGG" id="tsv:DSM104635_01440"/>
<keyword evidence="5" id="KW-0378">Hydrolase</keyword>
<dbReference type="RefSeq" id="WP_158765544.1">
    <property type="nucleotide sequence ID" value="NZ_CP047045.1"/>
</dbReference>
<dbReference type="PROSITE" id="PS51084">
    <property type="entry name" value="HIT_2"/>
    <property type="match status" value="1"/>
</dbReference>
<evidence type="ECO:0000313" key="6">
    <source>
        <dbReference type="Proteomes" id="UP000431269"/>
    </source>
</evidence>
<sequence length="144" mass="15964">MSLSGTYDDNNLFAKILRGEVPAVKVYEDDTVMAFMDIFPQARGHVLVVPKGVRARNLLELPESKVGQLMWHVQRITKAVVKTLKPDGVTVTQFNGEDAGQTIFHLHFHIIPRYAGVRLAGHGHSNRADIPELEKIAKEIAAAL</sequence>
<dbReference type="GO" id="GO:0009117">
    <property type="term" value="P:nucleotide metabolic process"/>
    <property type="evidence" value="ECO:0007669"/>
    <property type="project" value="TreeGrafter"/>
</dbReference>
<evidence type="ECO:0000256" key="2">
    <source>
        <dbReference type="PIRSR" id="PIRSR601310-3"/>
    </source>
</evidence>
<feature type="domain" description="HIT" evidence="4">
    <location>
        <begin position="12"/>
        <end position="120"/>
    </location>
</feature>
<dbReference type="Pfam" id="PF01230">
    <property type="entry name" value="HIT"/>
    <property type="match status" value="1"/>
</dbReference>
<dbReference type="GO" id="GO:0016787">
    <property type="term" value="F:hydrolase activity"/>
    <property type="evidence" value="ECO:0007669"/>
    <property type="project" value="UniProtKB-KW"/>
</dbReference>
<evidence type="ECO:0000259" key="4">
    <source>
        <dbReference type="PROSITE" id="PS51084"/>
    </source>
</evidence>
<dbReference type="PANTHER" id="PTHR46648">
    <property type="entry name" value="HIT FAMILY PROTEIN 1"/>
    <property type="match status" value="1"/>
</dbReference>
<dbReference type="PRINTS" id="PR00332">
    <property type="entry name" value="HISTRIAD"/>
</dbReference>
<name>A0A6I6MI09_9CAUL</name>
<dbReference type="InterPro" id="IPR011146">
    <property type="entry name" value="HIT-like"/>
</dbReference>
<organism evidence="5 6">
    <name type="scientific">Terricaulis silvestris</name>
    <dbReference type="NCBI Taxonomy" id="2686094"/>
    <lineage>
        <taxon>Bacteria</taxon>
        <taxon>Pseudomonadati</taxon>
        <taxon>Pseudomonadota</taxon>
        <taxon>Alphaproteobacteria</taxon>
        <taxon>Caulobacterales</taxon>
        <taxon>Caulobacteraceae</taxon>
        <taxon>Terricaulis</taxon>
    </lineage>
</organism>
<dbReference type="EC" id="3.-.-.-" evidence="5"/>